<dbReference type="Proteomes" id="UP000694240">
    <property type="component" value="Chromosome 7"/>
</dbReference>
<protein>
    <submittedName>
        <fullName evidence="1">Uncharacterized protein</fullName>
    </submittedName>
</protein>
<comment type="caution">
    <text evidence="1">The sequence shown here is derived from an EMBL/GenBank/DDBJ whole genome shotgun (WGS) entry which is preliminary data.</text>
</comment>
<accession>A0A8T2BL65</accession>
<dbReference type="AlphaFoldDB" id="A0A8T2BL65"/>
<name>A0A8T2BL65_9BRAS</name>
<sequence>MTVRRRKMQIPYLILRSELMSKAKEADRRHRSIRSSA</sequence>
<gene>
    <name evidence="1" type="ORF">ISN45_Aa02g011480</name>
</gene>
<proteinExistence type="predicted"/>
<dbReference type="EMBL" id="JAEFBK010000007">
    <property type="protein sequence ID" value="KAG7585804.1"/>
    <property type="molecule type" value="Genomic_DNA"/>
</dbReference>
<reference evidence="1 2" key="1">
    <citation type="submission" date="2020-12" db="EMBL/GenBank/DDBJ databases">
        <title>Concerted genomic and epigenomic changes stabilize Arabidopsis allopolyploids.</title>
        <authorList>
            <person name="Chen Z."/>
        </authorList>
    </citation>
    <scope>NUCLEOTIDE SEQUENCE [LARGE SCALE GENOMIC DNA]</scope>
    <source>
        <strain evidence="1">Allo738</strain>
        <tissue evidence="1">Leaf</tissue>
    </source>
</reference>
<evidence type="ECO:0000313" key="1">
    <source>
        <dbReference type="EMBL" id="KAG7585804.1"/>
    </source>
</evidence>
<keyword evidence="2" id="KW-1185">Reference proteome</keyword>
<organism evidence="1 2">
    <name type="scientific">Arabidopsis thaliana x Arabidopsis arenosa</name>
    <dbReference type="NCBI Taxonomy" id="1240361"/>
    <lineage>
        <taxon>Eukaryota</taxon>
        <taxon>Viridiplantae</taxon>
        <taxon>Streptophyta</taxon>
        <taxon>Embryophyta</taxon>
        <taxon>Tracheophyta</taxon>
        <taxon>Spermatophyta</taxon>
        <taxon>Magnoliopsida</taxon>
        <taxon>eudicotyledons</taxon>
        <taxon>Gunneridae</taxon>
        <taxon>Pentapetalae</taxon>
        <taxon>rosids</taxon>
        <taxon>malvids</taxon>
        <taxon>Brassicales</taxon>
        <taxon>Brassicaceae</taxon>
        <taxon>Camelineae</taxon>
        <taxon>Arabidopsis</taxon>
    </lineage>
</organism>
<evidence type="ECO:0000313" key="2">
    <source>
        <dbReference type="Proteomes" id="UP000694240"/>
    </source>
</evidence>